<evidence type="ECO:0000256" key="12">
    <source>
        <dbReference type="SAM" id="MobiDB-lite"/>
    </source>
</evidence>
<dbReference type="KEGG" id="acs:100554414"/>
<dbReference type="FunFam" id="3.30.160.60:FF:000953">
    <property type="entry name" value="Zinc finger protein 691"/>
    <property type="match status" value="1"/>
</dbReference>
<feature type="domain" description="C2H2-type" evidence="13">
    <location>
        <begin position="449"/>
        <end position="476"/>
    </location>
</feature>
<feature type="domain" description="C2H2-type" evidence="13">
    <location>
        <begin position="365"/>
        <end position="392"/>
    </location>
</feature>
<evidence type="ECO:0000256" key="7">
    <source>
        <dbReference type="ARBA" id="ARBA00023015"/>
    </source>
</evidence>
<evidence type="ECO:0000256" key="5">
    <source>
        <dbReference type="ARBA" id="ARBA00022771"/>
    </source>
</evidence>
<name>A0A803SLW1_ANOCA</name>
<feature type="domain" description="C2H2-type" evidence="13">
    <location>
        <begin position="421"/>
        <end position="448"/>
    </location>
</feature>
<evidence type="ECO:0000313" key="15">
    <source>
        <dbReference type="Ensembl" id="ENSACAP00000023951.1"/>
    </source>
</evidence>
<protein>
    <submittedName>
        <fullName evidence="15">Uncharacterized protein</fullName>
    </submittedName>
</protein>
<dbReference type="PROSITE" id="PS50805">
    <property type="entry name" value="KRAB"/>
    <property type="match status" value="2"/>
</dbReference>
<keyword evidence="16" id="KW-1185">Reference proteome</keyword>
<sequence>MRCPTSFNFPGRGFFSYSWWRSGRPMLLQRGRREKDGAMALAIQPGAYSFNGRVKSIAIRRPQFLVSFEKVAVYFSKEEWDFLDSAEKALYTEVMLENYGNVTWLEFPKPVLIACLEEGEEPFLQCSEEEERSGVISIDKTVEMKAGFGSLCFGDGIERTVLQRPQWLMSFAEVAVYFSKREWDLLDPDQRALYKEVMLENYGLVTSLEIPQSDLISCLEEGRDPFIQDSEEKKRLLDTRLGWDSEKYKKPPLRPVQFTNSGEEKQLFMNPQGSNSHEPVKKGKTPSPQAYFAELFAEDDDEKGKEKKKVSIFGKLLKDNTKLNKPCETNTGEKPQEQMEPGSKCLSSGGTDGKQQKTQTGEKPYKCLECGKGFNQNSSLTAHVRIHTGEKPYKCLTCGKSFCRSSHLTSHRRTHTGEKPHKCAECGKSFSQRSHLTSHQRTHTGEKPYKCTECGKGFSQCSSLTSHQRTHLGEKPYNCGDCGKNFNTKSSLTVHQRTHTGEKPYSCTVCGKTFSDGGTLIKHQRTHTGEKPYKCTDCGKTFTRKVHLTRHQKVHTLELPYICMKCGRIFSKDSAHGAFQGPDTEGKPYECMECENSFWFSSDISNFQKSPQNEGAAQMRHVWKGLQHELQPY</sequence>
<dbReference type="GeneTree" id="ENSGT01150000286941"/>
<feature type="region of interest" description="Disordered" evidence="12">
    <location>
        <begin position="266"/>
        <end position="286"/>
    </location>
</feature>
<dbReference type="Proteomes" id="UP000001646">
    <property type="component" value="Chromosome 2"/>
</dbReference>
<feature type="domain" description="C2H2-type" evidence="13">
    <location>
        <begin position="477"/>
        <end position="504"/>
    </location>
</feature>
<keyword evidence="3" id="KW-0479">Metal-binding</keyword>
<dbReference type="CDD" id="cd07765">
    <property type="entry name" value="KRAB_A-box"/>
    <property type="match status" value="2"/>
</dbReference>
<keyword evidence="9" id="KW-0804">Transcription</keyword>
<evidence type="ECO:0000256" key="6">
    <source>
        <dbReference type="ARBA" id="ARBA00022833"/>
    </source>
</evidence>
<evidence type="ECO:0000259" key="14">
    <source>
        <dbReference type="PROSITE" id="PS50805"/>
    </source>
</evidence>
<dbReference type="InParanoid" id="A0A803SLW1"/>
<reference evidence="15" key="2">
    <citation type="submission" date="2025-08" db="UniProtKB">
        <authorList>
            <consortium name="Ensembl"/>
        </authorList>
    </citation>
    <scope>IDENTIFICATION</scope>
</reference>
<comment type="subcellular location">
    <subcellularLocation>
        <location evidence="1">Nucleus</location>
    </subcellularLocation>
</comment>
<evidence type="ECO:0000256" key="11">
    <source>
        <dbReference type="PROSITE-ProRule" id="PRU00042"/>
    </source>
</evidence>
<dbReference type="GO" id="GO:0001228">
    <property type="term" value="F:DNA-binding transcription activator activity, RNA polymerase II-specific"/>
    <property type="evidence" value="ECO:0000318"/>
    <property type="project" value="GO_Central"/>
</dbReference>
<feature type="domain" description="C2H2-type" evidence="13">
    <location>
        <begin position="393"/>
        <end position="420"/>
    </location>
</feature>
<evidence type="ECO:0000256" key="3">
    <source>
        <dbReference type="ARBA" id="ARBA00022723"/>
    </source>
</evidence>
<dbReference type="Gene3D" id="3.30.160.60">
    <property type="entry name" value="Classic Zinc Finger"/>
    <property type="match status" value="8"/>
</dbReference>
<evidence type="ECO:0000256" key="9">
    <source>
        <dbReference type="ARBA" id="ARBA00023163"/>
    </source>
</evidence>
<feature type="domain" description="C2H2-type" evidence="13">
    <location>
        <begin position="533"/>
        <end position="560"/>
    </location>
</feature>
<dbReference type="InterPro" id="IPR001909">
    <property type="entry name" value="KRAB"/>
</dbReference>
<organism evidence="15 16">
    <name type="scientific">Anolis carolinensis</name>
    <name type="common">Green anole</name>
    <name type="synonym">American chameleon</name>
    <dbReference type="NCBI Taxonomy" id="28377"/>
    <lineage>
        <taxon>Eukaryota</taxon>
        <taxon>Metazoa</taxon>
        <taxon>Chordata</taxon>
        <taxon>Craniata</taxon>
        <taxon>Vertebrata</taxon>
        <taxon>Euteleostomi</taxon>
        <taxon>Lepidosauria</taxon>
        <taxon>Squamata</taxon>
        <taxon>Bifurcata</taxon>
        <taxon>Unidentata</taxon>
        <taxon>Episquamata</taxon>
        <taxon>Toxicofera</taxon>
        <taxon>Iguania</taxon>
        <taxon>Dactyloidae</taxon>
        <taxon>Anolis</taxon>
    </lineage>
</organism>
<gene>
    <name evidence="15" type="primary">LOC100554414</name>
</gene>
<dbReference type="SUPFAM" id="SSF109640">
    <property type="entry name" value="KRAB domain (Kruppel-associated box)"/>
    <property type="match status" value="2"/>
</dbReference>
<keyword evidence="5 11" id="KW-0863">Zinc-finger</keyword>
<dbReference type="PROSITE" id="PS00028">
    <property type="entry name" value="ZINC_FINGER_C2H2_1"/>
    <property type="match status" value="7"/>
</dbReference>
<proteinExistence type="inferred from homology"/>
<feature type="region of interest" description="Disordered" evidence="12">
    <location>
        <begin position="323"/>
        <end position="360"/>
    </location>
</feature>
<dbReference type="SMART" id="SM00349">
    <property type="entry name" value="KRAB"/>
    <property type="match status" value="2"/>
</dbReference>
<dbReference type="SMART" id="SM00355">
    <property type="entry name" value="ZnF_C2H2"/>
    <property type="match status" value="7"/>
</dbReference>
<dbReference type="FunFam" id="3.30.160.60:FF:001772">
    <property type="entry name" value="Uncharacterized protein"/>
    <property type="match status" value="1"/>
</dbReference>
<keyword evidence="10" id="KW-0539">Nucleus</keyword>
<comment type="similarity">
    <text evidence="2">Belongs to the krueppel C2H2-type zinc-finger protein family.</text>
</comment>
<dbReference type="GO" id="GO:0000978">
    <property type="term" value="F:RNA polymerase II cis-regulatory region sequence-specific DNA binding"/>
    <property type="evidence" value="ECO:0000318"/>
    <property type="project" value="GO_Central"/>
</dbReference>
<feature type="domain" description="C2H2-type" evidence="13">
    <location>
        <begin position="505"/>
        <end position="532"/>
    </location>
</feature>
<dbReference type="FunFam" id="3.30.160.60:FF:002343">
    <property type="entry name" value="Zinc finger protein 33A"/>
    <property type="match status" value="4"/>
</dbReference>
<dbReference type="InterPro" id="IPR013087">
    <property type="entry name" value="Znf_C2H2_type"/>
</dbReference>
<dbReference type="PANTHER" id="PTHR24381">
    <property type="entry name" value="ZINC FINGER PROTEIN"/>
    <property type="match status" value="1"/>
</dbReference>
<reference evidence="15 16" key="1">
    <citation type="submission" date="2009-12" db="EMBL/GenBank/DDBJ databases">
        <title>The Genome Sequence of Anolis carolinensis (Green Anole Lizard).</title>
        <authorList>
            <consortium name="The Genome Sequencing Platform"/>
            <person name="Di Palma F."/>
            <person name="Alfoldi J."/>
            <person name="Heiman D."/>
            <person name="Young S."/>
            <person name="Grabherr M."/>
            <person name="Johnson J."/>
            <person name="Lander E.S."/>
            <person name="Lindblad-Toh K."/>
        </authorList>
    </citation>
    <scope>NUCLEOTIDE SEQUENCE [LARGE SCALE GENOMIC DNA]</scope>
    <source>
        <strain evidence="15 16">JBL SC #1</strain>
    </source>
</reference>
<feature type="domain" description="KRAB" evidence="14">
    <location>
        <begin position="66"/>
        <end position="135"/>
    </location>
</feature>
<feature type="domain" description="KRAB" evidence="14">
    <location>
        <begin position="169"/>
        <end position="238"/>
    </location>
</feature>
<evidence type="ECO:0000256" key="4">
    <source>
        <dbReference type="ARBA" id="ARBA00022737"/>
    </source>
</evidence>
<dbReference type="GO" id="GO:0005634">
    <property type="term" value="C:nucleus"/>
    <property type="evidence" value="ECO:0000318"/>
    <property type="project" value="GO_Central"/>
</dbReference>
<evidence type="ECO:0000256" key="10">
    <source>
        <dbReference type="ARBA" id="ARBA00023242"/>
    </source>
</evidence>
<keyword evidence="4" id="KW-0677">Repeat</keyword>
<dbReference type="GeneID" id="100554414"/>
<dbReference type="Ensembl" id="ENSACAT00000036591.1">
    <property type="protein sequence ID" value="ENSACAP00000023951.1"/>
    <property type="gene ID" value="ENSACAG00000044843.1"/>
</dbReference>
<dbReference type="PROSITE" id="PS50157">
    <property type="entry name" value="ZINC_FINGER_C2H2_2"/>
    <property type="match status" value="7"/>
</dbReference>
<keyword evidence="8" id="KW-0238">DNA-binding</keyword>
<dbReference type="InterPro" id="IPR036051">
    <property type="entry name" value="KRAB_dom_sf"/>
</dbReference>
<evidence type="ECO:0000256" key="8">
    <source>
        <dbReference type="ARBA" id="ARBA00023125"/>
    </source>
</evidence>
<accession>A0A803SLW1</accession>
<evidence type="ECO:0000256" key="1">
    <source>
        <dbReference type="ARBA" id="ARBA00004123"/>
    </source>
</evidence>
<dbReference type="OrthoDB" id="427030at2759"/>
<dbReference type="AlphaFoldDB" id="A0A803SLW1"/>
<dbReference type="Gene3D" id="6.10.140.140">
    <property type="match status" value="2"/>
</dbReference>
<evidence type="ECO:0000313" key="16">
    <source>
        <dbReference type="Proteomes" id="UP000001646"/>
    </source>
</evidence>
<dbReference type="GO" id="GO:0008270">
    <property type="term" value="F:zinc ion binding"/>
    <property type="evidence" value="ECO:0007669"/>
    <property type="project" value="UniProtKB-KW"/>
</dbReference>
<dbReference type="SUPFAM" id="SSF57667">
    <property type="entry name" value="beta-beta-alpha zinc fingers"/>
    <property type="match status" value="5"/>
</dbReference>
<reference evidence="15" key="3">
    <citation type="submission" date="2025-09" db="UniProtKB">
        <authorList>
            <consortium name="Ensembl"/>
        </authorList>
    </citation>
    <scope>IDENTIFICATION</scope>
</reference>
<dbReference type="Pfam" id="PF00096">
    <property type="entry name" value="zf-C2H2"/>
    <property type="match status" value="7"/>
</dbReference>
<evidence type="ECO:0000256" key="2">
    <source>
        <dbReference type="ARBA" id="ARBA00006991"/>
    </source>
</evidence>
<dbReference type="Pfam" id="PF01352">
    <property type="entry name" value="KRAB"/>
    <property type="match status" value="2"/>
</dbReference>
<dbReference type="InterPro" id="IPR036236">
    <property type="entry name" value="Znf_C2H2_sf"/>
</dbReference>
<dbReference type="PANTHER" id="PTHR24381:SF390">
    <property type="entry name" value="ZINC FINGER PROTEIN 37 HOMOLOG"/>
    <property type="match status" value="1"/>
</dbReference>
<evidence type="ECO:0000259" key="13">
    <source>
        <dbReference type="PROSITE" id="PS50157"/>
    </source>
</evidence>
<dbReference type="GO" id="GO:0006357">
    <property type="term" value="P:regulation of transcription by RNA polymerase II"/>
    <property type="evidence" value="ECO:0000318"/>
    <property type="project" value="GO_Central"/>
</dbReference>
<keyword evidence="7" id="KW-0805">Transcription regulation</keyword>
<keyword evidence="6" id="KW-0862">Zinc</keyword>
<dbReference type="FunFam" id="3.30.160.60:FF:001882">
    <property type="entry name" value="Zinc finger protein 473"/>
    <property type="match status" value="1"/>
</dbReference>